<organism evidence="1 2">
    <name type="scientific">Rodentibacter pneumotropicus</name>
    <dbReference type="NCBI Taxonomy" id="758"/>
    <lineage>
        <taxon>Bacteria</taxon>
        <taxon>Pseudomonadati</taxon>
        <taxon>Pseudomonadota</taxon>
        <taxon>Gammaproteobacteria</taxon>
        <taxon>Pasteurellales</taxon>
        <taxon>Pasteurellaceae</taxon>
        <taxon>Rodentibacter</taxon>
    </lineage>
</organism>
<evidence type="ECO:0000313" key="2">
    <source>
        <dbReference type="Proteomes" id="UP000278733"/>
    </source>
</evidence>
<dbReference type="AlphaFoldDB" id="A0A448MRK1"/>
<sequence>MGDAGVGKSALIEGLALRIVNKQVPLIYNMLNYGVSILPRYNPAPPLKGNLRNV</sequence>
<dbReference type="KEGG" id="rpne:NCTC8284_02965"/>
<gene>
    <name evidence="1" type="primary">clpB_1</name>
    <name evidence="1" type="ORF">NCTC8284_02965</name>
</gene>
<accession>A0A448MRK1</accession>
<proteinExistence type="predicted"/>
<protein>
    <submittedName>
        <fullName evidence="1">Chaperone protein ClpB</fullName>
    </submittedName>
</protein>
<evidence type="ECO:0000313" key="1">
    <source>
        <dbReference type="EMBL" id="VEH67757.1"/>
    </source>
</evidence>
<dbReference type="Proteomes" id="UP000278733">
    <property type="component" value="Chromosome"/>
</dbReference>
<dbReference type="EMBL" id="LR134405">
    <property type="protein sequence ID" value="VEH67757.1"/>
    <property type="molecule type" value="Genomic_DNA"/>
</dbReference>
<reference evidence="1 2" key="1">
    <citation type="submission" date="2018-12" db="EMBL/GenBank/DDBJ databases">
        <authorList>
            <consortium name="Pathogen Informatics"/>
        </authorList>
    </citation>
    <scope>NUCLEOTIDE SEQUENCE [LARGE SCALE GENOMIC DNA]</scope>
    <source>
        <strain evidence="1 2">NCTC8284</strain>
    </source>
</reference>
<name>A0A448MRK1_9PAST</name>